<organism evidence="1 2">
    <name type="scientific">Ewingella americana</name>
    <dbReference type="NCBI Taxonomy" id="41202"/>
    <lineage>
        <taxon>Bacteria</taxon>
        <taxon>Pseudomonadati</taxon>
        <taxon>Pseudomonadota</taxon>
        <taxon>Gammaproteobacteria</taxon>
        <taxon>Enterobacterales</taxon>
        <taxon>Yersiniaceae</taxon>
        <taxon>Ewingella</taxon>
    </lineage>
</organism>
<dbReference type="EMBL" id="RCZD01000008">
    <property type="protein sequence ID" value="TPG60100.1"/>
    <property type="molecule type" value="Genomic_DNA"/>
</dbReference>
<reference evidence="1 2" key="1">
    <citation type="journal article" date="2019" name="Environ. Microbiol.">
        <title>Species interactions and distinct microbial communities in high Arctic permafrost affected cryosols are associated with the CH4 and CO2 gas fluxes.</title>
        <authorList>
            <person name="Altshuler I."/>
            <person name="Hamel J."/>
            <person name="Turney S."/>
            <person name="Magnuson E."/>
            <person name="Levesque R."/>
            <person name="Greer C."/>
            <person name="Whyte L.G."/>
        </authorList>
    </citation>
    <scope>NUCLEOTIDE SEQUENCE [LARGE SCALE GENOMIC DNA]</scope>
    <source>
        <strain evidence="1 2">E4</strain>
    </source>
</reference>
<dbReference type="Proteomes" id="UP000317663">
    <property type="component" value="Unassembled WGS sequence"/>
</dbReference>
<proteinExistence type="predicted"/>
<gene>
    <name evidence="1" type="ORF">EAH77_16155</name>
</gene>
<evidence type="ECO:0000313" key="2">
    <source>
        <dbReference type="Proteomes" id="UP000317663"/>
    </source>
</evidence>
<dbReference type="RefSeq" id="WP_140473827.1">
    <property type="nucleotide sequence ID" value="NZ_RCZD01000008.1"/>
</dbReference>
<comment type="caution">
    <text evidence="1">The sequence shown here is derived from an EMBL/GenBank/DDBJ whole genome shotgun (WGS) entry which is preliminary data.</text>
</comment>
<sequence>MINKMPLTGLGMTRRLETLTVGYTSMPSNRNHVIVDSDIIVESIMDRFIALGAKPKAKSDHDTVLVYHKVNNSVIVENSASDTLTIIQVAGKLSDYQSKARGIMVGINRHLEDTNYYTNVILFDRISNEVSSILCNQIEHKIRDSKISGKLMNLNFYF</sequence>
<name>A0A502GFN1_9GAMM</name>
<accession>A0A502GFN1</accession>
<protein>
    <submittedName>
        <fullName evidence="1">Uncharacterized protein</fullName>
    </submittedName>
</protein>
<dbReference type="AlphaFoldDB" id="A0A502GFN1"/>
<keyword evidence="2" id="KW-1185">Reference proteome</keyword>
<evidence type="ECO:0000313" key="1">
    <source>
        <dbReference type="EMBL" id="TPG60100.1"/>
    </source>
</evidence>